<evidence type="ECO:0000256" key="5">
    <source>
        <dbReference type="SAM" id="Phobius"/>
    </source>
</evidence>
<dbReference type="NCBIfam" id="TIGR00283">
    <property type="entry name" value="arch_pth2"/>
    <property type="match status" value="1"/>
</dbReference>
<comment type="similarity">
    <text evidence="3">Belongs to the PTH2 family.</text>
</comment>
<gene>
    <name evidence="6" type="ORF">MNAN1_000257</name>
</gene>
<dbReference type="InterPro" id="IPR002833">
    <property type="entry name" value="PTH2"/>
</dbReference>
<evidence type="ECO:0000256" key="3">
    <source>
        <dbReference type="ARBA" id="ARBA00038050"/>
    </source>
</evidence>
<evidence type="ECO:0000256" key="4">
    <source>
        <dbReference type="ARBA" id="ARBA00048707"/>
    </source>
</evidence>
<keyword evidence="2" id="KW-0378">Hydrolase</keyword>
<dbReference type="Proteomes" id="UP001213623">
    <property type="component" value="Chromosome 1"/>
</dbReference>
<dbReference type="GO" id="GO:0004045">
    <property type="term" value="F:peptidyl-tRNA hydrolase activity"/>
    <property type="evidence" value="ECO:0007669"/>
    <property type="project" value="UniProtKB-EC"/>
</dbReference>
<keyword evidence="7" id="KW-1185">Reference proteome</keyword>
<keyword evidence="5" id="KW-1133">Transmembrane helix</keyword>
<accession>A0AAF0EGS9</accession>
<evidence type="ECO:0000256" key="2">
    <source>
        <dbReference type="ARBA" id="ARBA00022801"/>
    </source>
</evidence>
<dbReference type="PANTHER" id="PTHR12649:SF11">
    <property type="entry name" value="PEPTIDYL-TRNA HYDROLASE 2, MITOCHONDRIAL"/>
    <property type="match status" value="1"/>
</dbReference>
<dbReference type="EMBL" id="CP119892">
    <property type="protein sequence ID" value="WFD25288.1"/>
    <property type="molecule type" value="Genomic_DNA"/>
</dbReference>
<dbReference type="AlphaFoldDB" id="A0AAF0EGS9"/>
<protein>
    <recommendedName>
        <fullName evidence="1">peptidyl-tRNA hydrolase</fullName>
        <ecNumber evidence="1">3.1.1.29</ecNumber>
    </recommendedName>
</protein>
<dbReference type="PANTHER" id="PTHR12649">
    <property type="entry name" value="PEPTIDYL-TRNA HYDROLASE 2"/>
    <property type="match status" value="1"/>
</dbReference>
<dbReference type="InterPro" id="IPR023476">
    <property type="entry name" value="Pep_tRNA_hydro_II_dom_sf"/>
</dbReference>
<sequence>MWHDWPAIASRPSTYAFLALGFVVGVLVHTWWISGDDECDDMSVLDEASDGSASEDCKMVGDKGLTQILGVRMDLKMDKGKIAAQCAHASLAAYKAAVKQRPDYVLAWQHRGQTKIAIKIPDEAHMAQLLADAKKAGIPAEVIQDAYVPKLTRRGRTQVAPGSRTVIGIGPGAYASLMAAPVAQMDQLTRAFKLL</sequence>
<keyword evidence="5" id="KW-0812">Transmembrane</keyword>
<dbReference type="GO" id="GO:0005829">
    <property type="term" value="C:cytosol"/>
    <property type="evidence" value="ECO:0007669"/>
    <property type="project" value="TreeGrafter"/>
</dbReference>
<dbReference type="Pfam" id="PF01981">
    <property type="entry name" value="PTH2"/>
    <property type="match status" value="1"/>
</dbReference>
<reference evidence="6" key="1">
    <citation type="submission" date="2023-03" db="EMBL/GenBank/DDBJ databases">
        <title>Mating type loci evolution in Malassezia.</title>
        <authorList>
            <person name="Coelho M.A."/>
        </authorList>
    </citation>
    <scope>NUCLEOTIDE SEQUENCE</scope>
    <source>
        <strain evidence="6">CBS 9557</strain>
    </source>
</reference>
<evidence type="ECO:0000313" key="6">
    <source>
        <dbReference type="EMBL" id="WFD25288.1"/>
    </source>
</evidence>
<evidence type="ECO:0000313" key="7">
    <source>
        <dbReference type="Proteomes" id="UP001213623"/>
    </source>
</evidence>
<dbReference type="CDD" id="cd02430">
    <property type="entry name" value="PTH2"/>
    <property type="match status" value="1"/>
</dbReference>
<feature type="transmembrane region" description="Helical" evidence="5">
    <location>
        <begin position="12"/>
        <end position="33"/>
    </location>
</feature>
<organism evidence="6 7">
    <name type="scientific">Malassezia nana</name>
    <dbReference type="NCBI Taxonomy" id="180528"/>
    <lineage>
        <taxon>Eukaryota</taxon>
        <taxon>Fungi</taxon>
        <taxon>Dikarya</taxon>
        <taxon>Basidiomycota</taxon>
        <taxon>Ustilaginomycotina</taxon>
        <taxon>Malasseziomycetes</taxon>
        <taxon>Malasseziales</taxon>
        <taxon>Malasseziaceae</taxon>
        <taxon>Malassezia</taxon>
    </lineage>
</organism>
<dbReference type="SUPFAM" id="SSF102462">
    <property type="entry name" value="Peptidyl-tRNA hydrolase II"/>
    <property type="match status" value="1"/>
</dbReference>
<dbReference type="EC" id="3.1.1.29" evidence="1"/>
<dbReference type="Gene3D" id="3.40.1490.10">
    <property type="entry name" value="Bit1"/>
    <property type="match status" value="1"/>
</dbReference>
<proteinExistence type="inferred from homology"/>
<name>A0AAF0EGS9_9BASI</name>
<dbReference type="FunFam" id="3.40.1490.10:FF:000002">
    <property type="entry name" value="Peptidyl-tRNA hydrolase 2, mitochondrial"/>
    <property type="match status" value="1"/>
</dbReference>
<keyword evidence="5" id="KW-0472">Membrane</keyword>
<comment type="catalytic activity">
    <reaction evidence="4">
        <text>an N-acyl-L-alpha-aminoacyl-tRNA + H2O = an N-acyl-L-amino acid + a tRNA + H(+)</text>
        <dbReference type="Rhea" id="RHEA:54448"/>
        <dbReference type="Rhea" id="RHEA-COMP:10123"/>
        <dbReference type="Rhea" id="RHEA-COMP:13883"/>
        <dbReference type="ChEBI" id="CHEBI:15377"/>
        <dbReference type="ChEBI" id="CHEBI:15378"/>
        <dbReference type="ChEBI" id="CHEBI:59874"/>
        <dbReference type="ChEBI" id="CHEBI:78442"/>
        <dbReference type="ChEBI" id="CHEBI:138191"/>
        <dbReference type="EC" id="3.1.1.29"/>
    </reaction>
</comment>
<evidence type="ECO:0000256" key="1">
    <source>
        <dbReference type="ARBA" id="ARBA00013260"/>
    </source>
</evidence>